<proteinExistence type="predicted"/>
<dbReference type="Pfam" id="PF01124">
    <property type="entry name" value="MAPEG"/>
    <property type="match status" value="1"/>
</dbReference>
<dbReference type="Proteomes" id="UP000228621">
    <property type="component" value="Unassembled WGS sequence"/>
</dbReference>
<dbReference type="PANTHER" id="PTHR35371">
    <property type="entry name" value="INNER MEMBRANE PROTEIN"/>
    <property type="match status" value="1"/>
</dbReference>
<dbReference type="RefSeq" id="WP_099643668.1">
    <property type="nucleotide sequence ID" value="NZ_JAQPZX010000045.1"/>
</dbReference>
<dbReference type="InterPro" id="IPR023352">
    <property type="entry name" value="MAPEG-like_dom_sf"/>
</dbReference>
<gene>
    <name evidence="6" type="ORF">CEX98_19415</name>
</gene>
<dbReference type="InterPro" id="IPR001129">
    <property type="entry name" value="Membr-assoc_MAPEG"/>
</dbReference>
<evidence type="ECO:0008006" key="8">
    <source>
        <dbReference type="Google" id="ProtNLM"/>
    </source>
</evidence>
<protein>
    <recommendedName>
        <fullName evidence="8">MAPEG family protein</fullName>
    </recommendedName>
</protein>
<dbReference type="AlphaFoldDB" id="A0A2A5JKW3"/>
<keyword evidence="2 5" id="KW-0812">Transmembrane</keyword>
<dbReference type="GO" id="GO:0016020">
    <property type="term" value="C:membrane"/>
    <property type="evidence" value="ECO:0007669"/>
    <property type="project" value="UniProtKB-SubCell"/>
</dbReference>
<accession>A0A2A5JKW3</accession>
<dbReference type="OrthoDB" id="513661at2"/>
<evidence type="ECO:0000256" key="5">
    <source>
        <dbReference type="SAM" id="Phobius"/>
    </source>
</evidence>
<feature type="transmembrane region" description="Helical" evidence="5">
    <location>
        <begin position="49"/>
        <end position="72"/>
    </location>
</feature>
<evidence type="ECO:0000256" key="3">
    <source>
        <dbReference type="ARBA" id="ARBA00022989"/>
    </source>
</evidence>
<keyword evidence="3 5" id="KW-1133">Transmembrane helix</keyword>
<comment type="caution">
    <text evidence="6">The sequence shown here is derived from an EMBL/GenBank/DDBJ whole genome shotgun (WGS) entry which is preliminary data.</text>
</comment>
<evidence type="ECO:0000256" key="1">
    <source>
        <dbReference type="ARBA" id="ARBA00004370"/>
    </source>
</evidence>
<keyword evidence="7" id="KW-1185">Reference proteome</keyword>
<organism evidence="6 7">
    <name type="scientific">Pseudoalteromonas piscicida</name>
    <dbReference type="NCBI Taxonomy" id="43662"/>
    <lineage>
        <taxon>Bacteria</taxon>
        <taxon>Pseudomonadati</taxon>
        <taxon>Pseudomonadota</taxon>
        <taxon>Gammaproteobacteria</taxon>
        <taxon>Alteromonadales</taxon>
        <taxon>Pseudoalteromonadaceae</taxon>
        <taxon>Pseudoalteromonas</taxon>
    </lineage>
</organism>
<sequence>MGILIICAILAILLPYFAKIPVAVAMNREGGYDNKHPREQQKKLTGLGARALAAHQNCFESLAVFAVALAVAFGTQTYTPLIEWLAIGHIVARALYCVLYWANIDVLRSIVWALGLGCAIAIIVVCGL</sequence>
<name>A0A2A5JKW3_PSEO7</name>
<reference evidence="7" key="1">
    <citation type="journal article" date="2019" name="Genome Announc.">
        <title>Draft Genome Sequence of Pseudoalteromonas piscicida Strain 36Y ROTHPW, an Hypersaline Seawater Isolate from the South Coast of Sonora, Mexico.</title>
        <authorList>
            <person name="Sanchez-Diaz R."/>
            <person name="Molina-Garza Z.J."/>
            <person name="Cruz-Suarez L.E."/>
            <person name="Selvin J."/>
            <person name="Kiran G.S."/>
            <person name="Ibarra-Gamez J.C."/>
            <person name="Gomez-Gil B."/>
            <person name="Galaviz-Silva L."/>
        </authorList>
    </citation>
    <scope>NUCLEOTIDE SEQUENCE [LARGE SCALE GENOMIC DNA]</scope>
    <source>
        <strain evidence="7">36Y_RITHPW</strain>
    </source>
</reference>
<feature type="transmembrane region" description="Helical" evidence="5">
    <location>
        <begin position="84"/>
        <end position="103"/>
    </location>
</feature>
<evidence type="ECO:0000313" key="7">
    <source>
        <dbReference type="Proteomes" id="UP000228621"/>
    </source>
</evidence>
<evidence type="ECO:0000256" key="2">
    <source>
        <dbReference type="ARBA" id="ARBA00022692"/>
    </source>
</evidence>
<evidence type="ECO:0000256" key="4">
    <source>
        <dbReference type="ARBA" id="ARBA00023136"/>
    </source>
</evidence>
<dbReference type="EMBL" id="NKHF01000098">
    <property type="protein sequence ID" value="PCK30084.1"/>
    <property type="molecule type" value="Genomic_DNA"/>
</dbReference>
<evidence type="ECO:0000313" key="6">
    <source>
        <dbReference type="EMBL" id="PCK30084.1"/>
    </source>
</evidence>
<dbReference type="SUPFAM" id="SSF161084">
    <property type="entry name" value="MAPEG domain-like"/>
    <property type="match status" value="1"/>
</dbReference>
<keyword evidence="4 5" id="KW-0472">Membrane</keyword>
<comment type="subcellular location">
    <subcellularLocation>
        <location evidence="1">Membrane</location>
    </subcellularLocation>
</comment>
<dbReference type="PANTHER" id="PTHR35371:SF1">
    <property type="entry name" value="BLR7753 PROTEIN"/>
    <property type="match status" value="1"/>
</dbReference>
<feature type="transmembrane region" description="Helical" evidence="5">
    <location>
        <begin position="109"/>
        <end position="127"/>
    </location>
</feature>
<dbReference type="Gene3D" id="1.20.120.550">
    <property type="entry name" value="Membrane associated eicosanoid/glutathione metabolism-like domain"/>
    <property type="match status" value="1"/>
</dbReference>